<dbReference type="OrthoDB" id="543156at2759"/>
<dbReference type="InterPro" id="IPR002818">
    <property type="entry name" value="DJ-1/PfpI"/>
</dbReference>
<gene>
    <name evidence="2" type="ORF">N0V89_003517</name>
</gene>
<dbReference type="SUPFAM" id="SSF52317">
    <property type="entry name" value="Class I glutamine amidotransferase-like"/>
    <property type="match status" value="1"/>
</dbReference>
<proteinExistence type="predicted"/>
<dbReference type="Gene3D" id="3.40.50.880">
    <property type="match status" value="1"/>
</dbReference>
<dbReference type="CDD" id="cd03139">
    <property type="entry name" value="GATase1_PfpI_2"/>
    <property type="match status" value="1"/>
</dbReference>
<dbReference type="Pfam" id="PF01965">
    <property type="entry name" value="DJ-1_PfpI"/>
    <property type="match status" value="1"/>
</dbReference>
<dbReference type="Proteomes" id="UP001140513">
    <property type="component" value="Unassembled WGS sequence"/>
</dbReference>
<feature type="domain" description="DJ-1/PfpI" evidence="1">
    <location>
        <begin position="10"/>
        <end position="198"/>
    </location>
</feature>
<evidence type="ECO:0000313" key="2">
    <source>
        <dbReference type="EMBL" id="KAJ4355501.1"/>
    </source>
</evidence>
<dbReference type="GeneID" id="80907047"/>
<comment type="caution">
    <text evidence="2">The sequence shown here is derived from an EMBL/GenBank/DDBJ whole genome shotgun (WGS) entry which is preliminary data.</text>
</comment>
<dbReference type="AlphaFoldDB" id="A0A9W8XPF9"/>
<dbReference type="RefSeq" id="XP_056072627.1">
    <property type="nucleotide sequence ID" value="XM_056212319.1"/>
</dbReference>
<dbReference type="InterPro" id="IPR029062">
    <property type="entry name" value="Class_I_gatase-like"/>
</dbReference>
<sequence>MKDTKMAPPKHIAIILFPGFQLLDITGPLDVLNILSRSTTLRLSILASTLDPVSTSLPLQTPYLATLKPSTPPNSDFGQAIVPTHTFANAPDDIEVLIIPGGFGSRAEENVDPIVTFIREYYPKLTYLLTVCTGSAILAKSGVLDGRRATSNKKAFTWVKQQNEKVDWVAKARWVVDGNVWTSSGVAAGIDMMYAWVEEVWGVEVAEELADSSEYERNRDSAGDRFAERWGTV</sequence>
<accession>A0A9W8XPF9</accession>
<keyword evidence="3" id="KW-1185">Reference proteome</keyword>
<protein>
    <recommendedName>
        <fullName evidence="1">DJ-1/PfpI domain-containing protein</fullName>
    </recommendedName>
</protein>
<dbReference type="InterPro" id="IPR052158">
    <property type="entry name" value="INH-QAR"/>
</dbReference>
<evidence type="ECO:0000259" key="1">
    <source>
        <dbReference type="Pfam" id="PF01965"/>
    </source>
</evidence>
<name>A0A9W8XPF9_9PLEO</name>
<dbReference type="EMBL" id="JAPEUX010000003">
    <property type="protein sequence ID" value="KAJ4355501.1"/>
    <property type="molecule type" value="Genomic_DNA"/>
</dbReference>
<dbReference type="PANTHER" id="PTHR43130:SF15">
    <property type="entry name" value="THIJ_PFPI FAMILY PROTEIN (AFU_ORTHOLOGUE AFUA_5G14240)"/>
    <property type="match status" value="1"/>
</dbReference>
<reference evidence="2" key="1">
    <citation type="submission" date="2022-10" db="EMBL/GenBank/DDBJ databases">
        <title>Tapping the CABI collections for fungal endophytes: first genome assemblies for Collariella, Neodidymelliopsis, Ascochyta clinopodiicola, Didymella pomorum, Didymosphaeria variabile, Neocosmospora piperis and Neocucurbitaria cava.</title>
        <authorList>
            <person name="Hill R."/>
        </authorList>
    </citation>
    <scope>NUCLEOTIDE SEQUENCE</scope>
    <source>
        <strain evidence="2">IMI 356815</strain>
    </source>
</reference>
<organism evidence="2 3">
    <name type="scientific">Didymosphaeria variabile</name>
    <dbReference type="NCBI Taxonomy" id="1932322"/>
    <lineage>
        <taxon>Eukaryota</taxon>
        <taxon>Fungi</taxon>
        <taxon>Dikarya</taxon>
        <taxon>Ascomycota</taxon>
        <taxon>Pezizomycotina</taxon>
        <taxon>Dothideomycetes</taxon>
        <taxon>Pleosporomycetidae</taxon>
        <taxon>Pleosporales</taxon>
        <taxon>Massarineae</taxon>
        <taxon>Didymosphaeriaceae</taxon>
        <taxon>Didymosphaeria</taxon>
    </lineage>
</organism>
<dbReference type="PANTHER" id="PTHR43130">
    <property type="entry name" value="ARAC-FAMILY TRANSCRIPTIONAL REGULATOR"/>
    <property type="match status" value="1"/>
</dbReference>
<evidence type="ECO:0000313" key="3">
    <source>
        <dbReference type="Proteomes" id="UP001140513"/>
    </source>
</evidence>